<evidence type="ECO:0000259" key="1">
    <source>
        <dbReference type="Pfam" id="PF01592"/>
    </source>
</evidence>
<dbReference type="AlphaFoldDB" id="A0AAD5KKK6"/>
<dbReference type="GO" id="GO:0005506">
    <property type="term" value="F:iron ion binding"/>
    <property type="evidence" value="ECO:0007669"/>
    <property type="project" value="InterPro"/>
</dbReference>
<dbReference type="InterPro" id="IPR002871">
    <property type="entry name" value="NIF_FeS_clus_asmbl_NifU_N"/>
</dbReference>
<dbReference type="GO" id="GO:0016226">
    <property type="term" value="P:iron-sulfur cluster assembly"/>
    <property type="evidence" value="ECO:0007669"/>
    <property type="project" value="InterPro"/>
</dbReference>
<reference evidence="2" key="1">
    <citation type="journal article" date="2022" name="IScience">
        <title>Evolution of zygomycete secretomes and the origins of terrestrial fungal ecologies.</title>
        <authorList>
            <person name="Chang Y."/>
            <person name="Wang Y."/>
            <person name="Mondo S."/>
            <person name="Ahrendt S."/>
            <person name="Andreopoulos W."/>
            <person name="Barry K."/>
            <person name="Beard J."/>
            <person name="Benny G.L."/>
            <person name="Blankenship S."/>
            <person name="Bonito G."/>
            <person name="Cuomo C."/>
            <person name="Desiro A."/>
            <person name="Gervers K.A."/>
            <person name="Hundley H."/>
            <person name="Kuo A."/>
            <person name="LaButti K."/>
            <person name="Lang B.F."/>
            <person name="Lipzen A."/>
            <person name="O'Donnell K."/>
            <person name="Pangilinan J."/>
            <person name="Reynolds N."/>
            <person name="Sandor L."/>
            <person name="Smith M.E."/>
            <person name="Tsang A."/>
            <person name="Grigoriev I.V."/>
            <person name="Stajich J.E."/>
            <person name="Spatafora J.W."/>
        </authorList>
    </citation>
    <scope>NUCLEOTIDE SEQUENCE</scope>
    <source>
        <strain evidence="2">RSA 2281</strain>
    </source>
</reference>
<sequence length="139" mass="15619">MSIFMRSQQVRNYHKKVVDHFSRRENVGFLDKPNHTGLVGAPASADVLRLQVQVDLGNGKIMDPHLNMNKRTAMDSTIHNSAFLSETVRGLSFADKSDHMTIKDKARKLPFPPVKLHCSVMAEESIQSAINSYFATRHG</sequence>
<keyword evidence="3" id="KW-1185">Reference proteome</keyword>
<reference evidence="2" key="2">
    <citation type="submission" date="2023-02" db="EMBL/GenBank/DDBJ databases">
        <authorList>
            <consortium name="DOE Joint Genome Institute"/>
            <person name="Mondo S.J."/>
            <person name="Chang Y."/>
            <person name="Wang Y."/>
            <person name="Ahrendt S."/>
            <person name="Andreopoulos W."/>
            <person name="Barry K."/>
            <person name="Beard J."/>
            <person name="Benny G.L."/>
            <person name="Blankenship S."/>
            <person name="Bonito G."/>
            <person name="Cuomo C."/>
            <person name="Desiro A."/>
            <person name="Gervers K.A."/>
            <person name="Hundley H."/>
            <person name="Kuo A."/>
            <person name="LaButti K."/>
            <person name="Lang B.F."/>
            <person name="Lipzen A."/>
            <person name="O'Donnell K."/>
            <person name="Pangilinan J."/>
            <person name="Reynolds N."/>
            <person name="Sandor L."/>
            <person name="Smith M.W."/>
            <person name="Tsang A."/>
            <person name="Grigoriev I.V."/>
            <person name="Stajich J.E."/>
            <person name="Spatafora J.W."/>
        </authorList>
    </citation>
    <scope>NUCLEOTIDE SEQUENCE</scope>
    <source>
        <strain evidence="2">RSA 2281</strain>
    </source>
</reference>
<dbReference type="Pfam" id="PF01592">
    <property type="entry name" value="NifU_N"/>
    <property type="match status" value="1"/>
</dbReference>
<comment type="caution">
    <text evidence="2">The sequence shown here is derived from an EMBL/GenBank/DDBJ whole genome shotgun (WGS) entry which is preliminary data.</text>
</comment>
<evidence type="ECO:0000313" key="3">
    <source>
        <dbReference type="Proteomes" id="UP001209540"/>
    </source>
</evidence>
<feature type="domain" description="NIF system FeS cluster assembly NifU N-terminal" evidence="1">
    <location>
        <begin position="13"/>
        <end position="136"/>
    </location>
</feature>
<dbReference type="Proteomes" id="UP001209540">
    <property type="component" value="Unassembled WGS sequence"/>
</dbReference>
<proteinExistence type="predicted"/>
<evidence type="ECO:0000313" key="2">
    <source>
        <dbReference type="EMBL" id="KAI9274363.1"/>
    </source>
</evidence>
<dbReference type="GO" id="GO:0051536">
    <property type="term" value="F:iron-sulfur cluster binding"/>
    <property type="evidence" value="ECO:0007669"/>
    <property type="project" value="InterPro"/>
</dbReference>
<gene>
    <name evidence="2" type="ORF">BDA99DRAFT_555803</name>
</gene>
<protein>
    <submittedName>
        <fullName evidence="2">NifU-like N terminal domain-containing protein</fullName>
    </submittedName>
</protein>
<dbReference type="EMBL" id="JAIXMP010000004">
    <property type="protein sequence ID" value="KAI9274363.1"/>
    <property type="molecule type" value="Genomic_DNA"/>
</dbReference>
<dbReference type="Gene3D" id="3.90.1010.10">
    <property type="match status" value="1"/>
</dbReference>
<dbReference type="SUPFAM" id="SSF82649">
    <property type="entry name" value="SufE/NifU"/>
    <property type="match status" value="1"/>
</dbReference>
<dbReference type="PANTHER" id="PTHR10093">
    <property type="entry name" value="IRON-SULFUR CLUSTER ASSEMBLY ENZYME NIFU HOMOLOG"/>
    <property type="match status" value="1"/>
</dbReference>
<accession>A0AAD5KKK6</accession>
<organism evidence="2 3">
    <name type="scientific">Phascolomyces articulosus</name>
    <dbReference type="NCBI Taxonomy" id="60185"/>
    <lineage>
        <taxon>Eukaryota</taxon>
        <taxon>Fungi</taxon>
        <taxon>Fungi incertae sedis</taxon>
        <taxon>Mucoromycota</taxon>
        <taxon>Mucoromycotina</taxon>
        <taxon>Mucoromycetes</taxon>
        <taxon>Mucorales</taxon>
        <taxon>Lichtheimiaceae</taxon>
        <taxon>Phascolomyces</taxon>
    </lineage>
</organism>
<name>A0AAD5KKK6_9FUNG</name>